<dbReference type="Proteomes" id="UP000659654">
    <property type="component" value="Unassembled WGS sequence"/>
</dbReference>
<comment type="subcellular location">
    <subcellularLocation>
        <location evidence="1">Cytoplasm</location>
    </subcellularLocation>
</comment>
<comment type="similarity">
    <text evidence="2">Belongs to the vinculin/alpha-catenin family.</text>
</comment>
<feature type="region of interest" description="Disordered" evidence="5">
    <location>
        <begin position="783"/>
        <end position="820"/>
    </location>
</feature>
<dbReference type="EMBL" id="CAJFDI010000001">
    <property type="protein sequence ID" value="CAD5208861.1"/>
    <property type="molecule type" value="Genomic_DNA"/>
</dbReference>
<sequence length="820" mass="91422">MLSKSQVVYPQSNGSLNAVPSASMPFISSSLPMFPGPASLSGHPMAFQSPISPPQTMSFDPRNLEIKTKSVEQTLLPLVTQISTLVNFKESIITGTKPKSERALRAALKIGSAVELAVERFVVVGESIADENPDIQPEMYDACHEARQAGAAMANLHSSLLDESGIPQLGIDKSHLVRAARQLLSSVTRVLLLADRVMVSHILRAEDKIVYSLTKLENTMNFTEFVRIFTDFGGEMVVLAHRSGDRQADLKSEKRKAQLHVARTSLERMTMLLLTSSKTLLRHTDDDSARQCRDGVFHQIRTALQLVALCICDGVLPLDPHRYCPPTSPDAGPLDIGIQLTAMVAIRQLTEMLEMVRMTSIVGSGVRDRLNGALGTLCEMTQDFTDSAFTPHHQREQILDFLEECRFEMGNLVSSDNQDQFSQENMEVTVERLHRRLKDLQKQLQVAAMDQIGVVFRTNEDHTILSSLKTCSVSGDIDGVEKYLEKFREHSVHIQEVCRLLHHISFTDALHVYTGQAERTFRALAPLTLLAGRTLCIHPSSRIARENLEVFCDTWASHINDLSRLSKDLDAAASGRVAAERQAYMSLPRPGKHGTTQKPTKPLTLDVEDQQKIAKVGLEMKLLTAEVEAEAEKWDEYAENDIVKRAKAMSSMSYNMYLFTKGDGPLKTTHDLFTQAEFFAEQANKMYRTVREFAFEVPGSQEKNELMSVLERIPQHYQQLQVLVKSPTVGKSATFSKVDLVISGTKSLMNEIAKLVTACFVCATKFEIEFRGTSTSRALLDGGTAEYPQRSSRESTMWRRTPSVRRTVPPQVHLSSNDLA</sequence>
<name>A0A1I7RLC9_BURXY</name>
<accession>A0A1I7RLC9</accession>
<dbReference type="AlphaFoldDB" id="A0A1I7RLC9"/>
<dbReference type="Proteomes" id="UP000582659">
    <property type="component" value="Unassembled WGS sequence"/>
</dbReference>
<dbReference type="GO" id="GO:0051015">
    <property type="term" value="F:actin filament binding"/>
    <property type="evidence" value="ECO:0007669"/>
    <property type="project" value="InterPro"/>
</dbReference>
<dbReference type="eggNOG" id="KOG3681">
    <property type="taxonomic scope" value="Eukaryota"/>
</dbReference>
<dbReference type="InterPro" id="IPR036723">
    <property type="entry name" value="Alpha-catenin/vinculin-like_sf"/>
</dbReference>
<feature type="coiled-coil region" evidence="4">
    <location>
        <begin position="423"/>
        <end position="450"/>
    </location>
</feature>
<dbReference type="InterPro" id="IPR030045">
    <property type="entry name" value="CTNNAL1"/>
</dbReference>
<keyword evidence="4" id="KW-0175">Coiled coil</keyword>
<protein>
    <submittedName>
        <fullName evidence="6">(pine wood nematode) hypothetical protein</fullName>
    </submittedName>
</protein>
<dbReference type="GO" id="GO:0005737">
    <property type="term" value="C:cytoplasm"/>
    <property type="evidence" value="ECO:0007669"/>
    <property type="project" value="UniProtKB-SubCell"/>
</dbReference>
<dbReference type="GO" id="GO:0007266">
    <property type="term" value="P:Rho protein signal transduction"/>
    <property type="evidence" value="ECO:0007669"/>
    <property type="project" value="InterPro"/>
</dbReference>
<keyword evidence="3" id="KW-0963">Cytoplasm</keyword>
<evidence type="ECO:0000313" key="6">
    <source>
        <dbReference type="EMBL" id="CAD5208861.1"/>
    </source>
</evidence>
<feature type="compositionally biased region" description="Low complexity" evidence="5">
    <location>
        <begin position="799"/>
        <end position="810"/>
    </location>
</feature>
<dbReference type="GO" id="GO:0045296">
    <property type="term" value="F:cadherin binding"/>
    <property type="evidence" value="ECO:0007669"/>
    <property type="project" value="InterPro"/>
</dbReference>
<reference evidence="7" key="2">
    <citation type="submission" date="2020-08" db="EMBL/GenBank/DDBJ databases">
        <authorList>
            <person name="Kikuchi T."/>
        </authorList>
    </citation>
    <scope>NUCLEOTIDE SEQUENCE</scope>
    <source>
        <strain evidence="6">Ka4C1</strain>
    </source>
</reference>
<evidence type="ECO:0000256" key="1">
    <source>
        <dbReference type="ARBA" id="ARBA00004496"/>
    </source>
</evidence>
<evidence type="ECO:0000313" key="7">
    <source>
        <dbReference type="EMBL" id="CAG9083142.1"/>
    </source>
</evidence>
<dbReference type="PANTHER" id="PTHR46342">
    <property type="entry name" value="ALPHA-CATULIN"/>
    <property type="match status" value="1"/>
</dbReference>
<dbReference type="Pfam" id="PF01044">
    <property type="entry name" value="Vinculin"/>
    <property type="match status" value="2"/>
</dbReference>
<evidence type="ECO:0000256" key="4">
    <source>
        <dbReference type="SAM" id="Coils"/>
    </source>
</evidence>
<evidence type="ECO:0000256" key="3">
    <source>
        <dbReference type="ARBA" id="ARBA00022490"/>
    </source>
</evidence>
<reference evidence="10" key="1">
    <citation type="submission" date="2016-11" db="UniProtKB">
        <authorList>
            <consortium name="WormBaseParasite"/>
        </authorList>
    </citation>
    <scope>IDENTIFICATION</scope>
</reference>
<gene>
    <name evidence="6" type="ORF">BXYJ_LOCUS1097</name>
</gene>
<dbReference type="Gene3D" id="1.20.120.230">
    <property type="entry name" value="Alpha-catenin/vinculin-like"/>
    <property type="match status" value="4"/>
</dbReference>
<dbReference type="GO" id="GO:0071944">
    <property type="term" value="C:cell periphery"/>
    <property type="evidence" value="ECO:0007669"/>
    <property type="project" value="UniProtKB-ARBA"/>
</dbReference>
<dbReference type="SUPFAM" id="SSF47220">
    <property type="entry name" value="alpha-catenin/vinculin-like"/>
    <property type="match status" value="3"/>
</dbReference>
<evidence type="ECO:0000313" key="9">
    <source>
        <dbReference type="Proteomes" id="UP000659654"/>
    </source>
</evidence>
<evidence type="ECO:0000313" key="10">
    <source>
        <dbReference type="WBParaSite" id="BXY_0151400.1"/>
    </source>
</evidence>
<organism evidence="8 10">
    <name type="scientific">Bursaphelenchus xylophilus</name>
    <name type="common">Pinewood nematode worm</name>
    <name type="synonym">Aphelenchoides xylophilus</name>
    <dbReference type="NCBI Taxonomy" id="6326"/>
    <lineage>
        <taxon>Eukaryota</taxon>
        <taxon>Metazoa</taxon>
        <taxon>Ecdysozoa</taxon>
        <taxon>Nematoda</taxon>
        <taxon>Chromadorea</taxon>
        <taxon>Rhabditida</taxon>
        <taxon>Tylenchina</taxon>
        <taxon>Tylenchomorpha</taxon>
        <taxon>Aphelenchoidea</taxon>
        <taxon>Aphelenchoididae</taxon>
        <taxon>Bursaphelenchus</taxon>
    </lineage>
</organism>
<evidence type="ECO:0000256" key="5">
    <source>
        <dbReference type="SAM" id="MobiDB-lite"/>
    </source>
</evidence>
<dbReference type="SMR" id="A0A1I7RLC9"/>
<dbReference type="GO" id="GO:0007155">
    <property type="term" value="P:cell adhesion"/>
    <property type="evidence" value="ECO:0007669"/>
    <property type="project" value="InterPro"/>
</dbReference>
<dbReference type="Proteomes" id="UP000095284">
    <property type="component" value="Unplaced"/>
</dbReference>
<dbReference type="InterPro" id="IPR006077">
    <property type="entry name" value="Vinculin/catenin"/>
</dbReference>
<proteinExistence type="inferred from homology"/>
<dbReference type="WBParaSite" id="BXY_0151400.1">
    <property type="protein sequence ID" value="BXY_0151400.1"/>
    <property type="gene ID" value="BXY_0151400"/>
</dbReference>
<keyword evidence="9" id="KW-1185">Reference proteome</keyword>
<dbReference type="PANTHER" id="PTHR46342:SF1">
    <property type="entry name" value="ALPHA-CATULIN"/>
    <property type="match status" value="1"/>
</dbReference>
<dbReference type="EMBL" id="CAJFCV020000001">
    <property type="protein sequence ID" value="CAG9083142.1"/>
    <property type="molecule type" value="Genomic_DNA"/>
</dbReference>
<dbReference type="OrthoDB" id="9933814at2759"/>
<evidence type="ECO:0000256" key="2">
    <source>
        <dbReference type="ARBA" id="ARBA00008376"/>
    </source>
</evidence>
<evidence type="ECO:0000313" key="8">
    <source>
        <dbReference type="Proteomes" id="UP000095284"/>
    </source>
</evidence>
<dbReference type="InterPro" id="IPR001033">
    <property type="entry name" value="Alpha_catenin"/>
</dbReference>
<dbReference type="PRINTS" id="PR00805">
    <property type="entry name" value="ALPHACATENIN"/>
</dbReference>